<keyword evidence="4 7" id="KW-0812">Transmembrane</keyword>
<accession>A0AAV2KAA2</accession>
<organism evidence="8 9">
    <name type="scientific">Knipowitschia caucasica</name>
    <name type="common">Caucasian dwarf goby</name>
    <name type="synonym">Pomatoschistus caucasicus</name>
    <dbReference type="NCBI Taxonomy" id="637954"/>
    <lineage>
        <taxon>Eukaryota</taxon>
        <taxon>Metazoa</taxon>
        <taxon>Chordata</taxon>
        <taxon>Craniata</taxon>
        <taxon>Vertebrata</taxon>
        <taxon>Euteleostomi</taxon>
        <taxon>Actinopterygii</taxon>
        <taxon>Neopterygii</taxon>
        <taxon>Teleostei</taxon>
        <taxon>Neoteleostei</taxon>
        <taxon>Acanthomorphata</taxon>
        <taxon>Gobiaria</taxon>
        <taxon>Gobiiformes</taxon>
        <taxon>Gobioidei</taxon>
        <taxon>Gobiidae</taxon>
        <taxon>Gobiinae</taxon>
        <taxon>Knipowitschia</taxon>
    </lineage>
</organism>
<feature type="transmembrane region" description="Helical" evidence="7">
    <location>
        <begin position="77"/>
        <end position="102"/>
    </location>
</feature>
<feature type="transmembrane region" description="Helical" evidence="7">
    <location>
        <begin position="114"/>
        <end position="131"/>
    </location>
</feature>
<evidence type="ECO:0000256" key="3">
    <source>
        <dbReference type="ARBA" id="ARBA00022553"/>
    </source>
</evidence>
<dbReference type="InterPro" id="IPR007237">
    <property type="entry name" value="CD20-like"/>
</dbReference>
<keyword evidence="5 7" id="KW-1133">Transmembrane helix</keyword>
<dbReference type="Pfam" id="PF04103">
    <property type="entry name" value="CD20"/>
    <property type="match status" value="1"/>
</dbReference>
<keyword evidence="6 7" id="KW-0472">Membrane</keyword>
<dbReference type="PANTHER" id="PTHR15756">
    <property type="entry name" value="LR8/HCA112"/>
    <property type="match status" value="1"/>
</dbReference>
<reference evidence="8 9" key="1">
    <citation type="submission" date="2024-04" db="EMBL/GenBank/DDBJ databases">
        <authorList>
            <person name="Waldvogel A.-M."/>
            <person name="Schoenle A."/>
        </authorList>
    </citation>
    <scope>NUCLEOTIDE SEQUENCE [LARGE SCALE GENOMIC DNA]</scope>
</reference>
<keyword evidence="3" id="KW-0597">Phosphoprotein</keyword>
<dbReference type="EMBL" id="OZ035839">
    <property type="protein sequence ID" value="CAL1586831.1"/>
    <property type="molecule type" value="Genomic_DNA"/>
</dbReference>
<comment type="subcellular location">
    <subcellularLocation>
        <location evidence="1">Membrane</location>
        <topology evidence="1">Multi-pass membrane protein</topology>
    </subcellularLocation>
</comment>
<evidence type="ECO:0000256" key="7">
    <source>
        <dbReference type="SAM" id="Phobius"/>
    </source>
</evidence>
<feature type="transmembrane region" description="Helical" evidence="7">
    <location>
        <begin position="209"/>
        <end position="230"/>
    </location>
</feature>
<dbReference type="InterPro" id="IPR009281">
    <property type="entry name" value="TMEM176A/TMEM176B"/>
</dbReference>
<name>A0AAV2KAA2_KNICA</name>
<dbReference type="AlphaFoldDB" id="A0AAV2KAA2"/>
<feature type="transmembrane region" description="Helical" evidence="7">
    <location>
        <begin position="138"/>
        <end position="161"/>
    </location>
</feature>
<dbReference type="GO" id="GO:0016020">
    <property type="term" value="C:membrane"/>
    <property type="evidence" value="ECO:0007669"/>
    <property type="project" value="UniProtKB-SubCell"/>
</dbReference>
<evidence type="ECO:0000313" key="8">
    <source>
        <dbReference type="EMBL" id="CAL1586831.1"/>
    </source>
</evidence>
<dbReference type="Proteomes" id="UP001497482">
    <property type="component" value="Chromosome 17"/>
</dbReference>
<evidence type="ECO:0000313" key="9">
    <source>
        <dbReference type="Proteomes" id="UP001497482"/>
    </source>
</evidence>
<protein>
    <recommendedName>
        <fullName evidence="10">Transmembrane protein 176A</fullName>
    </recommendedName>
</protein>
<comment type="similarity">
    <text evidence="2">Belongs to the TMEM176 family.</text>
</comment>
<keyword evidence="9" id="KW-1185">Reference proteome</keyword>
<dbReference type="PANTHER" id="PTHR15756:SF6">
    <property type="entry name" value="TRANSMEMBRANE PROTEIN 176A"/>
    <property type="match status" value="1"/>
</dbReference>
<evidence type="ECO:0000256" key="2">
    <source>
        <dbReference type="ARBA" id="ARBA00006022"/>
    </source>
</evidence>
<evidence type="ECO:0000256" key="6">
    <source>
        <dbReference type="ARBA" id="ARBA00023136"/>
    </source>
</evidence>
<gene>
    <name evidence="8" type="ORF">KC01_LOCUS16819</name>
</gene>
<proteinExistence type="inferred from homology"/>
<sequence length="266" mass="28432">MFRPAQTLTPTTGSRLQDSLIMSVSLTRSEGVTVLTLTSDPSSACPPLCQLLGALCYSPKLCSRSPGMVLPRRGSQAVLGALWMVNGVLQAALGGVLLSAGGAASYQLRDTWCPVWLGGIFLLLGVCCVLTERRPRPCSVLLSGIFNLFGAAMSITAIVWYCTQLSEAGFYSMCYDDYYYWDSRTTPSPSPEKEALRARCLEGRRLLRALVYGIGGVLLTLAVLGLCLGISSATLSFKALCAAKTGKPDSQALLQEGKEPTEEKEG</sequence>
<evidence type="ECO:0000256" key="1">
    <source>
        <dbReference type="ARBA" id="ARBA00004141"/>
    </source>
</evidence>
<evidence type="ECO:0000256" key="5">
    <source>
        <dbReference type="ARBA" id="ARBA00022989"/>
    </source>
</evidence>
<evidence type="ECO:0008006" key="10">
    <source>
        <dbReference type="Google" id="ProtNLM"/>
    </source>
</evidence>
<evidence type="ECO:0000256" key="4">
    <source>
        <dbReference type="ARBA" id="ARBA00022692"/>
    </source>
</evidence>